<dbReference type="AlphaFoldDB" id="A0A4Z0YBG2"/>
<dbReference type="InterPro" id="IPR019539">
    <property type="entry name" value="GalKase_N"/>
</dbReference>
<dbReference type="PANTHER" id="PTHR10457:SF7">
    <property type="entry name" value="GALACTOKINASE-RELATED"/>
    <property type="match status" value="1"/>
</dbReference>
<dbReference type="PRINTS" id="PR00473">
    <property type="entry name" value="GALCTOKINASE"/>
</dbReference>
<dbReference type="GO" id="GO:0005524">
    <property type="term" value="F:ATP binding"/>
    <property type="evidence" value="ECO:0007669"/>
    <property type="project" value="UniProtKB-KW"/>
</dbReference>
<keyword evidence="8" id="KW-1185">Reference proteome</keyword>
<feature type="domain" description="Galactokinase N-terminal" evidence="6">
    <location>
        <begin position="42"/>
        <end position="92"/>
    </location>
</feature>
<keyword evidence="2" id="KW-0547">Nucleotide-binding</keyword>
<evidence type="ECO:0000313" key="7">
    <source>
        <dbReference type="EMBL" id="TGJ76310.1"/>
    </source>
</evidence>
<dbReference type="Proteomes" id="UP000297714">
    <property type="component" value="Unassembled WGS sequence"/>
</dbReference>
<dbReference type="EMBL" id="SRMQ01000006">
    <property type="protein sequence ID" value="TGJ76310.1"/>
    <property type="molecule type" value="Genomic_DNA"/>
</dbReference>
<organism evidence="7 8">
    <name type="scientific">Caproiciproducens galactitolivorans</name>
    <dbReference type="NCBI Taxonomy" id="642589"/>
    <lineage>
        <taxon>Bacteria</taxon>
        <taxon>Bacillati</taxon>
        <taxon>Bacillota</taxon>
        <taxon>Clostridia</taxon>
        <taxon>Eubacteriales</taxon>
        <taxon>Acutalibacteraceae</taxon>
        <taxon>Caproiciproducens</taxon>
    </lineage>
</organism>
<dbReference type="Pfam" id="PF10509">
    <property type="entry name" value="GalKase_gal_bdg"/>
    <property type="match status" value="1"/>
</dbReference>
<keyword evidence="7" id="KW-0808">Transferase</keyword>
<evidence type="ECO:0000256" key="4">
    <source>
        <dbReference type="ARBA" id="ARBA00022840"/>
    </source>
</evidence>
<dbReference type="PIRSF" id="PIRSF000530">
    <property type="entry name" value="Galactokinase"/>
    <property type="match status" value="1"/>
</dbReference>
<evidence type="ECO:0000256" key="1">
    <source>
        <dbReference type="ARBA" id="ARBA00006566"/>
    </source>
</evidence>
<comment type="similarity">
    <text evidence="1">Belongs to the GHMP kinase family. GalK subfamily.</text>
</comment>
<protein>
    <submittedName>
        <fullName evidence="7">Galactokinase</fullName>
        <ecNumber evidence="7">2.7.1.6</ecNumber>
    </submittedName>
</protein>
<dbReference type="GO" id="GO:0005829">
    <property type="term" value="C:cytosol"/>
    <property type="evidence" value="ECO:0007669"/>
    <property type="project" value="TreeGrafter"/>
</dbReference>
<dbReference type="InterPro" id="IPR000705">
    <property type="entry name" value="Galactokinase"/>
</dbReference>
<dbReference type="Gene3D" id="3.30.70.890">
    <property type="entry name" value="GHMP kinase, C-terminal domain"/>
    <property type="match status" value="1"/>
</dbReference>
<keyword evidence="4" id="KW-0067">ATP-binding</keyword>
<dbReference type="GO" id="GO:0006012">
    <property type="term" value="P:galactose metabolic process"/>
    <property type="evidence" value="ECO:0007669"/>
    <property type="project" value="InterPro"/>
</dbReference>
<dbReference type="Pfam" id="PF00288">
    <property type="entry name" value="GHMP_kinases_N"/>
    <property type="match status" value="1"/>
</dbReference>
<feature type="domain" description="GHMP kinase N-terminal" evidence="5">
    <location>
        <begin position="129"/>
        <end position="216"/>
    </location>
</feature>
<keyword evidence="3 7" id="KW-0418">Kinase</keyword>
<dbReference type="SUPFAM" id="SSF54211">
    <property type="entry name" value="Ribosomal protein S5 domain 2-like"/>
    <property type="match status" value="1"/>
</dbReference>
<evidence type="ECO:0000259" key="5">
    <source>
        <dbReference type="Pfam" id="PF00288"/>
    </source>
</evidence>
<dbReference type="PRINTS" id="PR00959">
    <property type="entry name" value="MEVGALKINASE"/>
</dbReference>
<dbReference type="InterPro" id="IPR006206">
    <property type="entry name" value="Mevalonate/galactokinase"/>
</dbReference>
<evidence type="ECO:0000259" key="6">
    <source>
        <dbReference type="Pfam" id="PF10509"/>
    </source>
</evidence>
<accession>A0A4Z0YBG2</accession>
<evidence type="ECO:0000256" key="3">
    <source>
        <dbReference type="ARBA" id="ARBA00022777"/>
    </source>
</evidence>
<comment type="caution">
    <text evidence="7">The sequence shown here is derived from an EMBL/GenBank/DDBJ whole genome shotgun (WGS) entry which is preliminary data.</text>
</comment>
<dbReference type="InterPro" id="IPR014721">
    <property type="entry name" value="Ribsml_uS5_D2-typ_fold_subgr"/>
</dbReference>
<proteinExistence type="inferred from homology"/>
<gene>
    <name evidence="7" type="primary">galK</name>
    <name evidence="7" type="ORF">CAGA_15150</name>
</gene>
<dbReference type="PANTHER" id="PTHR10457">
    <property type="entry name" value="MEVALONATE KINASE/GALACTOKINASE"/>
    <property type="match status" value="1"/>
</dbReference>
<dbReference type="EC" id="2.7.1.6" evidence="7"/>
<dbReference type="SUPFAM" id="SSF55060">
    <property type="entry name" value="GHMP Kinase, C-terminal domain"/>
    <property type="match status" value="1"/>
</dbReference>
<dbReference type="GO" id="GO:0004335">
    <property type="term" value="F:galactokinase activity"/>
    <property type="evidence" value="ECO:0007669"/>
    <property type="project" value="UniProtKB-EC"/>
</dbReference>
<sequence length="428" mass="46611">MLSSKAKEWIANGNLDEKLAYLYVCGPDKAKDYRNRLLQAVEAFEKRYGTDRDINIFSAPGRTEIGGNHTDHQRGNVLAASVNLDVIAVVSKGDNNRVRVESEEYPADVLDAGNLERKEAEQNTSPALIRGILSKFAQMGYRVGGFEAYTTSDVLSGSGLSSSAAFEVLIGTIVNDLFCGGKESALKIAQIGQYAENVYFGKPCGLMDQAASSVGGFVAIDFKDAENPVVQKVDFDFGKCGYSLCIIDTKGSHADLTPDYAAIPAEMKAVAAYFGKDVLSEVSEDAFQREILEVRKKAGDRAVLRALHFYADNARAKKEAQALNRGDFETFKKLIIESGYSSYMYLQNVFSPSHVQEQGVSLTLALCQKYLSEKGGAYRVHGGGFAGTVQTFVPDAYLEEFIEKMEAVLGKGSCHVLKIRPVGGTRIL</sequence>
<name>A0A4Z0YBG2_9FIRM</name>
<evidence type="ECO:0000256" key="2">
    <source>
        <dbReference type="ARBA" id="ARBA00022741"/>
    </source>
</evidence>
<dbReference type="Gene3D" id="3.30.230.10">
    <property type="match status" value="1"/>
</dbReference>
<dbReference type="RefSeq" id="WP_135659422.1">
    <property type="nucleotide sequence ID" value="NZ_JAJUFJ010000014.1"/>
</dbReference>
<dbReference type="InterPro" id="IPR036554">
    <property type="entry name" value="GHMP_kinase_C_sf"/>
</dbReference>
<dbReference type="InterPro" id="IPR020568">
    <property type="entry name" value="Ribosomal_Su5_D2-typ_SF"/>
</dbReference>
<dbReference type="OrthoDB" id="250531at2"/>
<evidence type="ECO:0000313" key="8">
    <source>
        <dbReference type="Proteomes" id="UP000297714"/>
    </source>
</evidence>
<dbReference type="InterPro" id="IPR006204">
    <property type="entry name" value="GHMP_kinase_N_dom"/>
</dbReference>
<reference evidence="7 8" key="1">
    <citation type="submission" date="2019-04" db="EMBL/GenBank/DDBJ databases">
        <authorList>
            <person name="Poehlein A."/>
            <person name="Bengelsdorf F.R."/>
            <person name="Duerre P."/>
            <person name="Daniel R."/>
        </authorList>
    </citation>
    <scope>NUCLEOTIDE SEQUENCE [LARGE SCALE GENOMIC DNA]</scope>
    <source>
        <strain evidence="7 8">BS-1</strain>
    </source>
</reference>